<keyword evidence="2" id="KW-0732">Signal</keyword>
<proteinExistence type="predicted"/>
<name>A0A8H3I5A5_9LECA</name>
<evidence type="ECO:0000313" key="3">
    <source>
        <dbReference type="EMBL" id="CAF9903860.1"/>
    </source>
</evidence>
<protein>
    <submittedName>
        <fullName evidence="3">Uncharacterized protein</fullName>
    </submittedName>
</protein>
<gene>
    <name evidence="3" type="ORF">GOMPHAMPRED_000584</name>
</gene>
<dbReference type="AlphaFoldDB" id="A0A8H3I5A5"/>
<evidence type="ECO:0000256" key="2">
    <source>
        <dbReference type="SAM" id="SignalP"/>
    </source>
</evidence>
<keyword evidence="4" id="KW-1185">Reference proteome</keyword>
<organism evidence="3 4">
    <name type="scientific">Gomphillus americanus</name>
    <dbReference type="NCBI Taxonomy" id="1940652"/>
    <lineage>
        <taxon>Eukaryota</taxon>
        <taxon>Fungi</taxon>
        <taxon>Dikarya</taxon>
        <taxon>Ascomycota</taxon>
        <taxon>Pezizomycotina</taxon>
        <taxon>Lecanoromycetes</taxon>
        <taxon>OSLEUM clade</taxon>
        <taxon>Ostropomycetidae</taxon>
        <taxon>Ostropales</taxon>
        <taxon>Graphidaceae</taxon>
        <taxon>Gomphilloideae</taxon>
        <taxon>Gomphillus</taxon>
    </lineage>
</organism>
<dbReference type="Proteomes" id="UP000664169">
    <property type="component" value="Unassembled WGS sequence"/>
</dbReference>
<evidence type="ECO:0000313" key="4">
    <source>
        <dbReference type="Proteomes" id="UP000664169"/>
    </source>
</evidence>
<feature type="signal peptide" evidence="2">
    <location>
        <begin position="1"/>
        <end position="16"/>
    </location>
</feature>
<reference evidence="3" key="1">
    <citation type="submission" date="2021-03" db="EMBL/GenBank/DDBJ databases">
        <authorList>
            <person name="Tagirdzhanova G."/>
        </authorList>
    </citation>
    <scope>NUCLEOTIDE SEQUENCE</scope>
</reference>
<dbReference type="EMBL" id="CAJPDQ010000001">
    <property type="protein sequence ID" value="CAF9903860.1"/>
    <property type="molecule type" value="Genomic_DNA"/>
</dbReference>
<evidence type="ECO:0000256" key="1">
    <source>
        <dbReference type="SAM" id="MobiDB-lite"/>
    </source>
</evidence>
<feature type="region of interest" description="Disordered" evidence="1">
    <location>
        <begin position="237"/>
        <end position="261"/>
    </location>
</feature>
<sequence>MHISTFCGILLGLAVAWPKPYEDGEAPSSVVDSSSIDYISGSYSKQAMSQRSSTSEGHLPTSAATPNPSDVQSTSLQFQTTDVMTRTWLTAATQTSFIPASTLITHSGSIIYYSTWLSIAYPTTIVTSTEYVTGNGGLTVQTTVTTMSILVPPTTYECMCPPPTTETVYVFATIGPVMTIPSAIVLSYESMFSDQQTAVTTIPVATTSSDVFSSMATASLSSLPDIVSTSARNESLLSSTPTSVSIQTSASGYGNPTGNSNSTGMAAPLMVSQMPNGQLIIPS</sequence>
<accession>A0A8H3I5A5</accession>
<feature type="region of interest" description="Disordered" evidence="1">
    <location>
        <begin position="50"/>
        <end position="73"/>
    </location>
</feature>
<feature type="chain" id="PRO_5034720657" evidence="2">
    <location>
        <begin position="17"/>
        <end position="283"/>
    </location>
</feature>
<comment type="caution">
    <text evidence="3">The sequence shown here is derived from an EMBL/GenBank/DDBJ whole genome shotgun (WGS) entry which is preliminary data.</text>
</comment>